<dbReference type="Pfam" id="PF13231">
    <property type="entry name" value="PMT_2"/>
    <property type="match status" value="1"/>
</dbReference>
<keyword evidence="6 8" id="KW-1133">Transmembrane helix</keyword>
<protein>
    <recommendedName>
        <fullName evidence="9">Glycosyltransferase RgtA/B/C/D-like domain-containing protein</fullName>
    </recommendedName>
</protein>
<dbReference type="GO" id="GO:0010041">
    <property type="term" value="P:response to iron(III) ion"/>
    <property type="evidence" value="ECO:0007669"/>
    <property type="project" value="TreeGrafter"/>
</dbReference>
<proteinExistence type="predicted"/>
<evidence type="ECO:0000256" key="1">
    <source>
        <dbReference type="ARBA" id="ARBA00004651"/>
    </source>
</evidence>
<feature type="domain" description="Glycosyltransferase RgtA/B/C/D-like" evidence="9">
    <location>
        <begin position="17"/>
        <end position="173"/>
    </location>
</feature>
<evidence type="ECO:0000256" key="2">
    <source>
        <dbReference type="ARBA" id="ARBA00022475"/>
    </source>
</evidence>
<sequence>SKDYITPIYHGKKRFAKPILFYWQVAASYKIFGVNLFSARLVSAFFGALSIPLVYLIARRLFDNKTAMISALLLPGCYLHFQIARWAITDMALNFFVLLVFYFFIKGFQQKENRNTSYYLTYICMGLGFMIKGPPAIIIPAIVIGCYILILRKWKELTQLKLGIGVVILSVIILPRFITMLAMHGDEFKNHILGAELRDRIIHDTPFSLYYFGVIIRYYLPWSFFLIAALVTKFGSIAKISSSEPLNDKYFSYLLTKLSIWYSKVIDKNNQAFLFSSLWIILPLILFTLFRIEH</sequence>
<dbReference type="InterPro" id="IPR050297">
    <property type="entry name" value="LipidA_mod_glycosyltrf_83"/>
</dbReference>
<evidence type="ECO:0000313" key="10">
    <source>
        <dbReference type="EMBL" id="SVD32023.1"/>
    </source>
</evidence>
<keyword evidence="2" id="KW-1003">Cell membrane</keyword>
<feature type="transmembrane region" description="Helical" evidence="8">
    <location>
        <begin position="44"/>
        <end position="62"/>
    </location>
</feature>
<evidence type="ECO:0000256" key="7">
    <source>
        <dbReference type="ARBA" id="ARBA00023136"/>
    </source>
</evidence>
<keyword evidence="3" id="KW-0328">Glycosyltransferase</keyword>
<feature type="transmembrane region" description="Helical" evidence="8">
    <location>
        <begin position="209"/>
        <end position="231"/>
    </location>
</feature>
<keyword evidence="5 8" id="KW-0812">Transmembrane</keyword>
<feature type="transmembrane region" description="Helical" evidence="8">
    <location>
        <begin position="272"/>
        <end position="292"/>
    </location>
</feature>
<organism evidence="10">
    <name type="scientific">marine metagenome</name>
    <dbReference type="NCBI Taxonomy" id="408172"/>
    <lineage>
        <taxon>unclassified sequences</taxon>
        <taxon>metagenomes</taxon>
        <taxon>ecological metagenomes</taxon>
    </lineage>
</organism>
<feature type="transmembrane region" description="Helical" evidence="8">
    <location>
        <begin position="162"/>
        <end position="183"/>
    </location>
</feature>
<evidence type="ECO:0000259" key="9">
    <source>
        <dbReference type="Pfam" id="PF13231"/>
    </source>
</evidence>
<evidence type="ECO:0000256" key="5">
    <source>
        <dbReference type="ARBA" id="ARBA00022692"/>
    </source>
</evidence>
<keyword evidence="7 8" id="KW-0472">Membrane</keyword>
<dbReference type="PANTHER" id="PTHR33908:SF3">
    <property type="entry name" value="UNDECAPRENYL PHOSPHATE-ALPHA-4-AMINO-4-DEOXY-L-ARABINOSE ARABINOSYL TRANSFERASE"/>
    <property type="match status" value="1"/>
</dbReference>
<evidence type="ECO:0000256" key="4">
    <source>
        <dbReference type="ARBA" id="ARBA00022679"/>
    </source>
</evidence>
<name>A0A382UCP7_9ZZZZ</name>
<reference evidence="10" key="1">
    <citation type="submission" date="2018-05" db="EMBL/GenBank/DDBJ databases">
        <authorList>
            <person name="Lanie J.A."/>
            <person name="Ng W.-L."/>
            <person name="Kazmierczak K.M."/>
            <person name="Andrzejewski T.M."/>
            <person name="Davidsen T.M."/>
            <person name="Wayne K.J."/>
            <person name="Tettelin H."/>
            <person name="Glass J.I."/>
            <person name="Rusch D."/>
            <person name="Podicherti R."/>
            <person name="Tsui H.-C.T."/>
            <person name="Winkler M.E."/>
        </authorList>
    </citation>
    <scope>NUCLEOTIDE SEQUENCE</scope>
</reference>
<evidence type="ECO:0000256" key="6">
    <source>
        <dbReference type="ARBA" id="ARBA00022989"/>
    </source>
</evidence>
<comment type="subcellular location">
    <subcellularLocation>
        <location evidence="1">Cell membrane</location>
        <topology evidence="1">Multi-pass membrane protein</topology>
    </subcellularLocation>
</comment>
<evidence type="ECO:0000256" key="3">
    <source>
        <dbReference type="ARBA" id="ARBA00022676"/>
    </source>
</evidence>
<keyword evidence="4" id="KW-0808">Transferase</keyword>
<feature type="non-terminal residue" evidence="10">
    <location>
        <position position="294"/>
    </location>
</feature>
<dbReference type="GO" id="GO:0005886">
    <property type="term" value="C:plasma membrane"/>
    <property type="evidence" value="ECO:0007669"/>
    <property type="project" value="UniProtKB-SubCell"/>
</dbReference>
<dbReference type="EMBL" id="UINC01143223">
    <property type="protein sequence ID" value="SVD32023.1"/>
    <property type="molecule type" value="Genomic_DNA"/>
</dbReference>
<feature type="non-terminal residue" evidence="10">
    <location>
        <position position="1"/>
    </location>
</feature>
<dbReference type="GO" id="GO:0008610">
    <property type="term" value="P:lipid biosynthetic process"/>
    <property type="evidence" value="ECO:0007669"/>
    <property type="project" value="UniProtKB-ARBA"/>
</dbReference>
<dbReference type="AlphaFoldDB" id="A0A382UCP7"/>
<feature type="transmembrane region" description="Helical" evidence="8">
    <location>
        <begin position="83"/>
        <end position="105"/>
    </location>
</feature>
<dbReference type="InterPro" id="IPR038731">
    <property type="entry name" value="RgtA/B/C-like"/>
</dbReference>
<gene>
    <name evidence="10" type="ORF">METZ01_LOCUS384877</name>
</gene>
<feature type="transmembrane region" description="Helical" evidence="8">
    <location>
        <begin position="117"/>
        <end position="150"/>
    </location>
</feature>
<dbReference type="PANTHER" id="PTHR33908">
    <property type="entry name" value="MANNOSYLTRANSFERASE YKCB-RELATED"/>
    <property type="match status" value="1"/>
</dbReference>
<dbReference type="GO" id="GO:0016763">
    <property type="term" value="F:pentosyltransferase activity"/>
    <property type="evidence" value="ECO:0007669"/>
    <property type="project" value="TreeGrafter"/>
</dbReference>
<evidence type="ECO:0000256" key="8">
    <source>
        <dbReference type="SAM" id="Phobius"/>
    </source>
</evidence>
<accession>A0A382UCP7</accession>